<evidence type="ECO:0000313" key="2">
    <source>
        <dbReference type="EMBL" id="GAA5030651.1"/>
    </source>
</evidence>
<protein>
    <recommendedName>
        <fullName evidence="1">Beta-lactamase-related domain-containing protein</fullName>
    </recommendedName>
</protein>
<dbReference type="Gene3D" id="3.40.710.10">
    <property type="entry name" value="DD-peptidase/beta-lactamase superfamily"/>
    <property type="match status" value="1"/>
</dbReference>
<dbReference type="Proteomes" id="UP001501759">
    <property type="component" value="Unassembled WGS sequence"/>
</dbReference>
<sequence>MTLDQAELGRRLEELAREYRVPGASLAVHAGGRTVLAAAGVLNRGTGVETTTDSLFQIGSITKTLTTTLVMQLVDEGLLDLDEPVVKVLPEFKVADPDVTASVTMRHLLTHTSGIQGDVFTDVGRGDDVLERFVARCADLGQSHPLGATQSYCNTGFGVAGRVIEVLTGKLWDTALRERLLAPVGMDHTFTLPEDVLRFRAAMGHLPVPDGGADDWPRPAPRWDVPRSAGPAGIVVATAEDLVTFARMHLADGAAADGTRVLSAASARMMREPQVAVPDRWTIADHWGLGWFLPTWEGRALYGHDGGTIGQSAFLRVLPDRDVVIVLLTNGGRTRELFRAVANEVLPETAGLRMPGPPQPPAEPLPVDLADWYGSYERHHVRMDLAPSEDGTPELTVTVTEGLAGVDEPPHRMSLTAVDPDAGLFVTREQDFAAWTPVVLHTLGDSSRYIHFGGRATPKTG</sequence>
<dbReference type="Pfam" id="PF00144">
    <property type="entry name" value="Beta-lactamase"/>
    <property type="match status" value="1"/>
</dbReference>
<organism evidence="2 3">
    <name type="scientific">Streptomyces siamensis</name>
    <dbReference type="NCBI Taxonomy" id="1274986"/>
    <lineage>
        <taxon>Bacteria</taxon>
        <taxon>Bacillati</taxon>
        <taxon>Actinomycetota</taxon>
        <taxon>Actinomycetes</taxon>
        <taxon>Kitasatosporales</taxon>
        <taxon>Streptomycetaceae</taxon>
        <taxon>Streptomyces</taxon>
    </lineage>
</organism>
<proteinExistence type="predicted"/>
<keyword evidence="3" id="KW-1185">Reference proteome</keyword>
<gene>
    <name evidence="2" type="ORF">GCM10023335_71310</name>
</gene>
<dbReference type="InterPro" id="IPR012338">
    <property type="entry name" value="Beta-lactam/transpept-like"/>
</dbReference>
<evidence type="ECO:0000313" key="3">
    <source>
        <dbReference type="Proteomes" id="UP001501759"/>
    </source>
</evidence>
<feature type="domain" description="Beta-lactamase-related" evidence="1">
    <location>
        <begin position="10"/>
        <end position="334"/>
    </location>
</feature>
<evidence type="ECO:0000259" key="1">
    <source>
        <dbReference type="Pfam" id="PF00144"/>
    </source>
</evidence>
<accession>A0ABP9JHF9</accession>
<reference evidence="3" key="1">
    <citation type="journal article" date="2019" name="Int. J. Syst. Evol. Microbiol.">
        <title>The Global Catalogue of Microorganisms (GCM) 10K type strain sequencing project: providing services to taxonomists for standard genome sequencing and annotation.</title>
        <authorList>
            <consortium name="The Broad Institute Genomics Platform"/>
            <consortium name="The Broad Institute Genome Sequencing Center for Infectious Disease"/>
            <person name="Wu L."/>
            <person name="Ma J."/>
        </authorList>
    </citation>
    <scope>NUCLEOTIDE SEQUENCE [LARGE SCALE GENOMIC DNA]</scope>
    <source>
        <strain evidence="3">JCM 18409</strain>
    </source>
</reference>
<dbReference type="SUPFAM" id="SSF56601">
    <property type="entry name" value="beta-lactamase/transpeptidase-like"/>
    <property type="match status" value="1"/>
</dbReference>
<dbReference type="InterPro" id="IPR050491">
    <property type="entry name" value="AmpC-like"/>
</dbReference>
<name>A0ABP9JHF9_9ACTN</name>
<dbReference type="InterPro" id="IPR001466">
    <property type="entry name" value="Beta-lactam-related"/>
</dbReference>
<dbReference type="PANTHER" id="PTHR46825">
    <property type="entry name" value="D-ALANYL-D-ALANINE-CARBOXYPEPTIDASE/ENDOPEPTIDASE AMPH"/>
    <property type="match status" value="1"/>
</dbReference>
<dbReference type="EMBL" id="BAABKB010000033">
    <property type="protein sequence ID" value="GAA5030651.1"/>
    <property type="molecule type" value="Genomic_DNA"/>
</dbReference>
<dbReference type="PANTHER" id="PTHR46825:SF15">
    <property type="entry name" value="BETA-LACTAMASE-RELATED DOMAIN-CONTAINING PROTEIN"/>
    <property type="match status" value="1"/>
</dbReference>
<comment type="caution">
    <text evidence="2">The sequence shown here is derived from an EMBL/GenBank/DDBJ whole genome shotgun (WGS) entry which is preliminary data.</text>
</comment>
<dbReference type="RefSeq" id="WP_345656933.1">
    <property type="nucleotide sequence ID" value="NZ_BAABKB010000033.1"/>
</dbReference>